<evidence type="ECO:0000256" key="1">
    <source>
        <dbReference type="SAM" id="Phobius"/>
    </source>
</evidence>
<dbReference type="Proteomes" id="UP000062768">
    <property type="component" value="Chromosome I"/>
</dbReference>
<evidence type="ECO:0000313" key="3">
    <source>
        <dbReference type="Proteomes" id="UP000062768"/>
    </source>
</evidence>
<feature type="transmembrane region" description="Helical" evidence="1">
    <location>
        <begin position="7"/>
        <end position="29"/>
    </location>
</feature>
<keyword evidence="1" id="KW-1133">Transmembrane helix</keyword>
<protein>
    <submittedName>
        <fullName evidence="2">Uncharacterized protein</fullName>
    </submittedName>
</protein>
<proteinExistence type="predicted"/>
<dbReference type="AlphaFoldDB" id="A0A0S4FN38"/>
<keyword evidence="1" id="KW-0812">Transmembrane</keyword>
<feature type="transmembrane region" description="Helical" evidence="1">
    <location>
        <begin position="35"/>
        <end position="55"/>
    </location>
</feature>
<sequence length="211" mass="24633">MKFFKNHLNLILGIILGILGLFLVFILQFKIIGDSFSAFFILIGAGLTAIMNDYINKKTEERNEIKKEIEEKRKHDKISKIISNILLNNYGVSKGNIHRIKENPTNIHLHLLKTGFLDLAIRNVSPDEDFGENYIIEIMKISLNVDTINSDIQRREEFIKTRIMEKECLTYEFAEPEVDKINQRLIKNSEGLMELISNYDKLYIQDRNIKE</sequence>
<name>A0A0S4FN38_METFO</name>
<accession>A0A0S4FN38</accession>
<organism evidence="2 3">
    <name type="scientific">Methanobacterium formicicum</name>
    <dbReference type="NCBI Taxonomy" id="2162"/>
    <lineage>
        <taxon>Archaea</taxon>
        <taxon>Methanobacteriati</taxon>
        <taxon>Methanobacteriota</taxon>
        <taxon>Methanomada group</taxon>
        <taxon>Methanobacteria</taxon>
        <taxon>Methanobacteriales</taxon>
        <taxon>Methanobacteriaceae</taxon>
        <taxon>Methanobacterium</taxon>
    </lineage>
</organism>
<dbReference type="PATRIC" id="fig|2162.10.peg.824"/>
<evidence type="ECO:0000313" key="2">
    <source>
        <dbReference type="EMBL" id="CEL24434.1"/>
    </source>
</evidence>
<dbReference type="GeneID" id="26739046"/>
<keyword evidence="3" id="KW-1185">Reference proteome</keyword>
<keyword evidence="1" id="KW-0472">Membrane</keyword>
<dbReference type="RefSeq" id="WP_060537494.1">
    <property type="nucleotide sequence ID" value="NZ_LN734822.1"/>
</dbReference>
<dbReference type="EMBL" id="LN734822">
    <property type="protein sequence ID" value="CEL24434.1"/>
    <property type="molecule type" value="Genomic_DNA"/>
</dbReference>
<gene>
    <name evidence="2" type="ORF">MB9_0791</name>
</gene>
<reference evidence="2" key="1">
    <citation type="submission" date="2014-09" db="EMBL/GenBank/DDBJ databases">
        <authorList>
            <person name="Wibberg D."/>
        </authorList>
    </citation>
    <scope>NUCLEOTIDE SEQUENCE [LARGE SCALE GENOMIC DNA]</scope>
    <source>
        <strain evidence="2">Mb9</strain>
    </source>
</reference>